<protein>
    <submittedName>
        <fullName evidence="1">Uncharacterized protein</fullName>
    </submittedName>
</protein>
<comment type="caution">
    <text evidence="1">The sequence shown here is derived from an EMBL/GenBank/DDBJ whole genome shotgun (WGS) entry which is preliminary data.</text>
</comment>
<name>X0UAR1_9ZZZZ</name>
<sequence length="40" mass="4379">MSRNNQSTDAIGGMIDTVIRFCLENKLIVLLLLTGTIGWA</sequence>
<reference evidence="1" key="1">
    <citation type="journal article" date="2014" name="Front. Microbiol.">
        <title>High frequency of phylogenetically diverse reductive dehalogenase-homologous genes in deep subseafloor sedimentary metagenomes.</title>
        <authorList>
            <person name="Kawai M."/>
            <person name="Futagami T."/>
            <person name="Toyoda A."/>
            <person name="Takaki Y."/>
            <person name="Nishi S."/>
            <person name="Hori S."/>
            <person name="Arai W."/>
            <person name="Tsubouchi T."/>
            <person name="Morono Y."/>
            <person name="Uchiyama I."/>
            <person name="Ito T."/>
            <person name="Fujiyama A."/>
            <person name="Inagaki F."/>
            <person name="Takami H."/>
        </authorList>
    </citation>
    <scope>NUCLEOTIDE SEQUENCE</scope>
    <source>
        <strain evidence="1">Expedition CK06-06</strain>
    </source>
</reference>
<gene>
    <name evidence="1" type="ORF">S01H1_28321</name>
</gene>
<dbReference type="EMBL" id="BARS01017304">
    <property type="protein sequence ID" value="GAF96411.1"/>
    <property type="molecule type" value="Genomic_DNA"/>
</dbReference>
<dbReference type="AlphaFoldDB" id="X0UAR1"/>
<feature type="non-terminal residue" evidence="1">
    <location>
        <position position="40"/>
    </location>
</feature>
<proteinExistence type="predicted"/>
<accession>X0UAR1</accession>
<evidence type="ECO:0000313" key="1">
    <source>
        <dbReference type="EMBL" id="GAF96411.1"/>
    </source>
</evidence>
<organism evidence="1">
    <name type="scientific">marine sediment metagenome</name>
    <dbReference type="NCBI Taxonomy" id="412755"/>
    <lineage>
        <taxon>unclassified sequences</taxon>
        <taxon>metagenomes</taxon>
        <taxon>ecological metagenomes</taxon>
    </lineage>
</organism>